<accession>A0A1M5FNZ9</accession>
<gene>
    <name evidence="1" type="ORF">SAMN05216225_100962</name>
</gene>
<evidence type="ECO:0000313" key="2">
    <source>
        <dbReference type="Proteomes" id="UP000183988"/>
    </source>
</evidence>
<keyword evidence="2" id="KW-1185">Reference proteome</keyword>
<evidence type="ECO:0000313" key="1">
    <source>
        <dbReference type="EMBL" id="SHF93223.1"/>
    </source>
</evidence>
<organism evidence="1 2">
    <name type="scientific">Ornithinibacillus halophilus</name>
    <dbReference type="NCBI Taxonomy" id="930117"/>
    <lineage>
        <taxon>Bacteria</taxon>
        <taxon>Bacillati</taxon>
        <taxon>Bacillota</taxon>
        <taxon>Bacilli</taxon>
        <taxon>Bacillales</taxon>
        <taxon>Bacillaceae</taxon>
        <taxon>Ornithinibacillus</taxon>
    </lineage>
</organism>
<dbReference type="AlphaFoldDB" id="A0A1M5FNZ9"/>
<dbReference type="STRING" id="930117.SAMN05216225_100962"/>
<reference evidence="1 2" key="1">
    <citation type="submission" date="2016-11" db="EMBL/GenBank/DDBJ databases">
        <authorList>
            <person name="Jaros S."/>
            <person name="Januszkiewicz K."/>
            <person name="Wedrychowicz H."/>
        </authorList>
    </citation>
    <scope>NUCLEOTIDE SEQUENCE [LARGE SCALE GENOMIC DNA]</scope>
    <source>
        <strain evidence="1 2">IBRC-M 10683</strain>
    </source>
</reference>
<sequence>MKKLLLLFVSIVTLSIGFIQFGLIGDDISVDAQEKEIPPYAKWGQIAVKETIKKYPDADLVDYLHRGRTYNDGTATEHFKLWLRGKDREFGVFVDVEFDPSTEKTISVSFKETDK</sequence>
<dbReference type="Pfam" id="PF13028">
    <property type="entry name" value="DUF3889"/>
    <property type="match status" value="1"/>
</dbReference>
<dbReference type="Proteomes" id="UP000183988">
    <property type="component" value="Unassembled WGS sequence"/>
</dbReference>
<dbReference type="RefSeq" id="WP_072889140.1">
    <property type="nucleotide sequence ID" value="NZ_FQVW01000009.1"/>
</dbReference>
<dbReference type="OrthoDB" id="2377048at2"/>
<dbReference type="EMBL" id="FQVW01000009">
    <property type="protein sequence ID" value="SHF93223.1"/>
    <property type="molecule type" value="Genomic_DNA"/>
</dbReference>
<proteinExistence type="predicted"/>
<evidence type="ECO:0008006" key="3">
    <source>
        <dbReference type="Google" id="ProtNLM"/>
    </source>
</evidence>
<dbReference type="InterPro" id="IPR024987">
    <property type="entry name" value="DUF3889"/>
</dbReference>
<protein>
    <recommendedName>
        <fullName evidence="3">DUF3889 domain-containing protein</fullName>
    </recommendedName>
</protein>
<name>A0A1M5FNZ9_9BACI</name>
<dbReference type="Gene3D" id="3.10.450.390">
    <property type="entry name" value="Protein of unknown function DUF3889"/>
    <property type="match status" value="1"/>
</dbReference>